<protein>
    <submittedName>
        <fullName evidence="2">Uncharacterized protein</fullName>
    </submittedName>
</protein>
<proteinExistence type="predicted"/>
<feature type="region of interest" description="Disordered" evidence="1">
    <location>
        <begin position="178"/>
        <end position="258"/>
    </location>
</feature>
<accession>A0AAE1ARV6</accession>
<dbReference type="EMBL" id="JAWDGP010001468">
    <property type="protein sequence ID" value="KAK3791592.1"/>
    <property type="molecule type" value="Genomic_DNA"/>
</dbReference>
<name>A0AAE1ARV6_9GAST</name>
<feature type="compositionally biased region" description="Polar residues" evidence="1">
    <location>
        <begin position="235"/>
        <end position="253"/>
    </location>
</feature>
<dbReference type="AlphaFoldDB" id="A0AAE1ARV6"/>
<reference evidence="2" key="1">
    <citation type="journal article" date="2023" name="G3 (Bethesda)">
        <title>A reference genome for the long-term kleptoplast-retaining sea slug Elysia crispata morphotype clarki.</title>
        <authorList>
            <person name="Eastman K.E."/>
            <person name="Pendleton A.L."/>
            <person name="Shaikh M.A."/>
            <person name="Suttiyut T."/>
            <person name="Ogas R."/>
            <person name="Tomko P."/>
            <person name="Gavelis G."/>
            <person name="Widhalm J.R."/>
            <person name="Wisecaver J.H."/>
        </authorList>
    </citation>
    <scope>NUCLEOTIDE SEQUENCE</scope>
    <source>
        <strain evidence="2">ECLA1</strain>
    </source>
</reference>
<evidence type="ECO:0000313" key="3">
    <source>
        <dbReference type="Proteomes" id="UP001283361"/>
    </source>
</evidence>
<feature type="compositionally biased region" description="Polar residues" evidence="1">
    <location>
        <begin position="185"/>
        <end position="196"/>
    </location>
</feature>
<comment type="caution">
    <text evidence="2">The sequence shown here is derived from an EMBL/GenBank/DDBJ whole genome shotgun (WGS) entry which is preliminary data.</text>
</comment>
<organism evidence="2 3">
    <name type="scientific">Elysia crispata</name>
    <name type="common">lettuce slug</name>
    <dbReference type="NCBI Taxonomy" id="231223"/>
    <lineage>
        <taxon>Eukaryota</taxon>
        <taxon>Metazoa</taxon>
        <taxon>Spiralia</taxon>
        <taxon>Lophotrochozoa</taxon>
        <taxon>Mollusca</taxon>
        <taxon>Gastropoda</taxon>
        <taxon>Heterobranchia</taxon>
        <taxon>Euthyneura</taxon>
        <taxon>Panpulmonata</taxon>
        <taxon>Sacoglossa</taxon>
        <taxon>Placobranchoidea</taxon>
        <taxon>Plakobranchidae</taxon>
        <taxon>Elysia</taxon>
    </lineage>
</organism>
<dbReference type="Proteomes" id="UP001283361">
    <property type="component" value="Unassembled WGS sequence"/>
</dbReference>
<sequence length="372" mass="41796">MNFFLDFFYPEKRRREKESRERQQRAEAEQCRIQAQQEASSAAAEAARQAQHAQQSYLFNNNLYVHGGADYNSDGMVAYGISRRRAGSGRHAPNRLASHAYYPGYSSGAESISANLPGAVPGYASEGYTYINRRVHPAFYGIPYDGGGYSSSGGSYAPPPRIKLKKGARRSRKINAVGYPDGVVSKTSVGRSNPSFSEGEGHVQKDSVSTAETISGRGGRATRSRRQAEGEGSFKSGNTTDATARPRQNSRTSFPGMFGRTRSRTLVFPFRRERGSFLGTFRLKYDPRLLRAYDERNQWAMTMLYCWNRYVQKFSIQNLGRQIRPEMMMPQSPPPTSCVSNLRQVAHPNLEAMTLFHCRPCLQPQRFFNSLN</sequence>
<evidence type="ECO:0000256" key="1">
    <source>
        <dbReference type="SAM" id="MobiDB-lite"/>
    </source>
</evidence>
<evidence type="ECO:0000313" key="2">
    <source>
        <dbReference type="EMBL" id="KAK3791592.1"/>
    </source>
</evidence>
<gene>
    <name evidence="2" type="ORF">RRG08_002947</name>
</gene>
<keyword evidence="3" id="KW-1185">Reference proteome</keyword>